<dbReference type="InterPro" id="IPR001757">
    <property type="entry name" value="P_typ_ATPase"/>
</dbReference>
<keyword evidence="4 9" id="KW-0472">Membrane</keyword>
<feature type="binding site" evidence="7">
    <location>
        <position position="435"/>
    </location>
    <ligand>
        <name>ATP</name>
        <dbReference type="ChEBI" id="CHEBI:30616"/>
    </ligand>
</feature>
<comment type="catalytic activity">
    <reaction evidence="5 9">
        <text>ATP + H2O + phospholipidSide 1 = ADP + phosphate + phospholipidSide 2.</text>
        <dbReference type="EC" id="7.6.2.1"/>
    </reaction>
</comment>
<dbReference type="GO" id="GO:0005524">
    <property type="term" value="F:ATP binding"/>
    <property type="evidence" value="ECO:0007669"/>
    <property type="project" value="UniProtKB-UniRule"/>
</dbReference>
<evidence type="ECO:0000256" key="2">
    <source>
        <dbReference type="ARBA" id="ARBA00022692"/>
    </source>
</evidence>
<feature type="binding site" evidence="7">
    <location>
        <position position="311"/>
    </location>
    <ligand>
        <name>ATP</name>
        <dbReference type="ChEBI" id="CHEBI:30616"/>
    </ligand>
</feature>
<dbReference type="InterPro" id="IPR036412">
    <property type="entry name" value="HAD-like_sf"/>
</dbReference>
<feature type="domain" description="P-type ATPase A" evidence="10">
    <location>
        <begin position="65"/>
        <end position="201"/>
    </location>
</feature>
<dbReference type="InterPro" id="IPR059000">
    <property type="entry name" value="ATPase_P-type_domA"/>
</dbReference>
<evidence type="ECO:0000256" key="7">
    <source>
        <dbReference type="PIRSR" id="PIRSR606539-2"/>
    </source>
</evidence>
<dbReference type="Gene3D" id="3.40.50.1000">
    <property type="entry name" value="HAD superfamily/HAD-like"/>
    <property type="match status" value="1"/>
</dbReference>
<keyword evidence="3 9" id="KW-1133">Transmembrane helix</keyword>
<dbReference type="FunFam" id="3.40.1110.10:FF:000097">
    <property type="entry name" value="Phospholipid-transporting ATPase"/>
    <property type="match status" value="1"/>
</dbReference>
<dbReference type="GO" id="GO:0140326">
    <property type="term" value="F:ATPase-coupled intramembrane lipid transporter activity"/>
    <property type="evidence" value="ECO:0007669"/>
    <property type="project" value="UniProtKB-EC"/>
</dbReference>
<comment type="cofactor">
    <cofactor evidence="8">
        <name>Mg(2+)</name>
        <dbReference type="ChEBI" id="CHEBI:18420"/>
    </cofactor>
</comment>
<dbReference type="PRINTS" id="PR00119">
    <property type="entry name" value="CATATPASE"/>
</dbReference>
<feature type="binding site" evidence="7">
    <location>
        <position position="313"/>
    </location>
    <ligand>
        <name>ATP</name>
        <dbReference type="ChEBI" id="CHEBI:30616"/>
    </ligand>
</feature>
<comment type="subcellular location">
    <subcellularLocation>
        <location evidence="9">Membrane</location>
        <topology evidence="9">Multi-pass membrane protein</topology>
    </subcellularLocation>
</comment>
<feature type="binding site" evidence="7">
    <location>
        <position position="312"/>
    </location>
    <ligand>
        <name>ATP</name>
        <dbReference type="ChEBI" id="CHEBI:30616"/>
    </ligand>
</feature>
<dbReference type="EC" id="7.6.2.1" evidence="9"/>
<sequence length="640" mass="72208">HPHHCRPLGLVRSDSSDSRIGDASIFAFKGFVLTITLIREALDDFVRFLRDRELNGEKYDKLTPHGFEPVASSDITVGDLIVIQKNKRVPADVVLLRTTEKSGASFIRTDQLDGETDWKLRIAVPVTQNLPRDEDIFDLNVEVYAEKPQKDIHDFVGTFKVSSEDATQDGSLNVENVLWANTVLASGRVIGVVVYTGRETRSVMNTTLPESKVGLLDLEVNNLTKILFLFVLVLASVMVVMKGLDKNWYRYLMRFVLLFSYIIPISLRVNLDMAKLFYAWQIGRDRHIPETVVRSSTIPEELGRISFLLSDKTGTLTRNEMRFKKIHLGTVSFSSDAFEDVSRHVMSAYAGKLGRHSFSSKLQTAVEAIALCHNVTPINENGKCSYQAASPDEVALVEWTETVGVRLAERDLTSMQLQLANGQAKSFQILHLFPFTSETKRMGIIVKASGSHCIIIFQKFFFLSDETTDEISLLMKGADTVMANMVQYNDWLEEECSNMAREGLRTLVVAKKVLTPEQLSDFEKHYHQAKMTVVDRSEHMAAVLRRLETDLQLLCLTGVEDRLQDQVTTSLELLRNAGIKIWMLTGDKLETAICIAKSSGLFSKSDNVHVFGQVQTRIEAHNELNALRRFIFGDEWYGKP</sequence>
<dbReference type="Proteomes" id="UP000050794">
    <property type="component" value="Unassembled WGS sequence"/>
</dbReference>
<feature type="transmembrane region" description="Helical" evidence="9">
    <location>
        <begin position="251"/>
        <end position="269"/>
    </location>
</feature>
<dbReference type="GO" id="GO:0006897">
    <property type="term" value="P:endocytosis"/>
    <property type="evidence" value="ECO:0007669"/>
    <property type="project" value="TreeGrafter"/>
</dbReference>
<dbReference type="GO" id="GO:0045332">
    <property type="term" value="P:phospholipid translocation"/>
    <property type="evidence" value="ECO:0007669"/>
    <property type="project" value="TreeGrafter"/>
</dbReference>
<dbReference type="WBParaSite" id="TCNE_0000137901-mRNA-1">
    <property type="protein sequence ID" value="TCNE_0000137901-mRNA-1"/>
    <property type="gene ID" value="TCNE_0000137901"/>
</dbReference>
<dbReference type="GO" id="GO:0006890">
    <property type="term" value="P:retrograde vesicle-mediated transport, Golgi to endoplasmic reticulum"/>
    <property type="evidence" value="ECO:0007669"/>
    <property type="project" value="TreeGrafter"/>
</dbReference>
<keyword evidence="9" id="KW-1278">Translocase</keyword>
<reference evidence="11 12" key="2">
    <citation type="submission" date="2018-11" db="EMBL/GenBank/DDBJ databases">
        <authorList>
            <consortium name="Pathogen Informatics"/>
        </authorList>
    </citation>
    <scope>NUCLEOTIDE SEQUENCE [LARGE SCALE GENOMIC DNA]</scope>
</reference>
<accession>A0A183TYR0</accession>
<evidence type="ECO:0000256" key="8">
    <source>
        <dbReference type="PIRSR" id="PIRSR606539-3"/>
    </source>
</evidence>
<dbReference type="GO" id="GO:0016887">
    <property type="term" value="F:ATP hydrolysis activity"/>
    <property type="evidence" value="ECO:0007669"/>
    <property type="project" value="InterPro"/>
</dbReference>
<keyword evidence="8" id="KW-0479">Metal-binding</keyword>
<evidence type="ECO:0000256" key="6">
    <source>
        <dbReference type="PIRSR" id="PIRSR606539-1"/>
    </source>
</evidence>
<feature type="binding site" evidence="7">
    <location>
        <position position="476"/>
    </location>
    <ligand>
        <name>ATP</name>
        <dbReference type="ChEBI" id="CHEBI:30616"/>
    </ligand>
</feature>
<name>A0A183TYR0_TOXCA</name>
<comment type="similarity">
    <text evidence="1 9">Belongs to the cation transport ATPase (P-type) (TC 3.A.3) family. Type IV subfamily.</text>
</comment>
<reference evidence="13" key="1">
    <citation type="submission" date="2016-06" db="UniProtKB">
        <authorList>
            <consortium name="WormBaseParasite"/>
        </authorList>
    </citation>
    <scope>IDENTIFICATION</scope>
</reference>
<evidence type="ECO:0000256" key="3">
    <source>
        <dbReference type="ARBA" id="ARBA00022989"/>
    </source>
</evidence>
<evidence type="ECO:0000256" key="5">
    <source>
        <dbReference type="ARBA" id="ARBA00034036"/>
    </source>
</evidence>
<dbReference type="NCBIfam" id="TIGR01652">
    <property type="entry name" value="ATPase-Plipid"/>
    <property type="match status" value="1"/>
</dbReference>
<dbReference type="InterPro" id="IPR023298">
    <property type="entry name" value="ATPase_P-typ_TM_dom_sf"/>
</dbReference>
<dbReference type="SUPFAM" id="SSF56784">
    <property type="entry name" value="HAD-like"/>
    <property type="match status" value="1"/>
</dbReference>
<proteinExistence type="inferred from homology"/>
<comment type="caution">
    <text evidence="9">Lacks conserved residue(s) required for the propagation of feature annotation.</text>
</comment>
<feature type="binding site" evidence="8">
    <location>
        <position position="313"/>
    </location>
    <ligand>
        <name>Mg(2+)</name>
        <dbReference type="ChEBI" id="CHEBI:18420"/>
    </ligand>
</feature>
<feature type="binding site" evidence="7">
    <location>
        <position position="393"/>
    </location>
    <ligand>
        <name>ATP</name>
        <dbReference type="ChEBI" id="CHEBI:30616"/>
    </ligand>
</feature>
<dbReference type="Gene3D" id="3.40.1110.10">
    <property type="entry name" value="Calcium-transporting ATPase, cytoplasmic domain N"/>
    <property type="match status" value="1"/>
</dbReference>
<feature type="binding site" evidence="7">
    <location>
        <position position="586"/>
    </location>
    <ligand>
        <name>ATP</name>
        <dbReference type="ChEBI" id="CHEBI:30616"/>
    </ligand>
</feature>
<dbReference type="InterPro" id="IPR023299">
    <property type="entry name" value="ATPase_P-typ_cyto_dom_N"/>
</dbReference>
<dbReference type="InterPro" id="IPR006539">
    <property type="entry name" value="P-type_ATPase_IV"/>
</dbReference>
<dbReference type="PROSITE" id="PS00154">
    <property type="entry name" value="ATPASE_E1_E2"/>
    <property type="match status" value="1"/>
</dbReference>
<evidence type="ECO:0000313" key="11">
    <source>
        <dbReference type="EMBL" id="VDM26062.1"/>
    </source>
</evidence>
<protein>
    <recommendedName>
        <fullName evidence="9">Phospholipid-transporting ATPase</fullName>
        <ecNumber evidence="9">7.6.2.1</ecNumber>
    </recommendedName>
</protein>
<dbReference type="NCBIfam" id="TIGR01494">
    <property type="entry name" value="ATPase_P-type"/>
    <property type="match status" value="1"/>
</dbReference>
<dbReference type="GO" id="GO:0005768">
    <property type="term" value="C:endosome"/>
    <property type="evidence" value="ECO:0007669"/>
    <property type="project" value="TreeGrafter"/>
</dbReference>
<gene>
    <name evidence="11" type="ORF">TCNE_LOCUS1380</name>
</gene>
<organism evidence="12 13">
    <name type="scientific">Toxocara canis</name>
    <name type="common">Canine roundworm</name>
    <dbReference type="NCBI Taxonomy" id="6265"/>
    <lineage>
        <taxon>Eukaryota</taxon>
        <taxon>Metazoa</taxon>
        <taxon>Ecdysozoa</taxon>
        <taxon>Nematoda</taxon>
        <taxon>Chromadorea</taxon>
        <taxon>Rhabditida</taxon>
        <taxon>Spirurina</taxon>
        <taxon>Ascaridomorpha</taxon>
        <taxon>Ascaridoidea</taxon>
        <taxon>Toxocaridae</taxon>
        <taxon>Toxocara</taxon>
    </lineage>
</organism>
<keyword evidence="7 9" id="KW-0547">Nucleotide-binding</keyword>
<dbReference type="GO" id="GO:0000287">
    <property type="term" value="F:magnesium ion binding"/>
    <property type="evidence" value="ECO:0007669"/>
    <property type="project" value="UniProtKB-UniRule"/>
</dbReference>
<feature type="binding site" evidence="7">
    <location>
        <position position="505"/>
    </location>
    <ligand>
        <name>ATP</name>
        <dbReference type="ChEBI" id="CHEBI:30616"/>
    </ligand>
</feature>
<evidence type="ECO:0000256" key="4">
    <source>
        <dbReference type="ARBA" id="ARBA00023136"/>
    </source>
</evidence>
<feature type="binding site" evidence="7">
    <location>
        <position position="587"/>
    </location>
    <ligand>
        <name>ATP</name>
        <dbReference type="ChEBI" id="CHEBI:30616"/>
    </ligand>
</feature>
<feature type="binding site" evidence="8">
    <location>
        <position position="311"/>
    </location>
    <ligand>
        <name>Mg(2+)</name>
        <dbReference type="ChEBI" id="CHEBI:18420"/>
    </ligand>
</feature>
<dbReference type="SUPFAM" id="SSF81653">
    <property type="entry name" value="Calcium ATPase, transduction domain A"/>
    <property type="match status" value="1"/>
</dbReference>
<keyword evidence="2 9" id="KW-0812">Transmembrane</keyword>
<evidence type="ECO:0000313" key="13">
    <source>
        <dbReference type="WBParaSite" id="TCNE_0000137901-mRNA-1"/>
    </source>
</evidence>
<evidence type="ECO:0000313" key="12">
    <source>
        <dbReference type="Proteomes" id="UP000050794"/>
    </source>
</evidence>
<dbReference type="GO" id="GO:0005802">
    <property type="term" value="C:trans-Golgi network"/>
    <property type="evidence" value="ECO:0007669"/>
    <property type="project" value="TreeGrafter"/>
</dbReference>
<dbReference type="InterPro" id="IPR008250">
    <property type="entry name" value="ATPase_P-typ_transduc_dom_A_sf"/>
</dbReference>
<dbReference type="SUPFAM" id="SSF81665">
    <property type="entry name" value="Calcium ATPase, transmembrane domain M"/>
    <property type="match status" value="1"/>
</dbReference>
<keyword evidence="8 9" id="KW-0460">Magnesium</keyword>
<dbReference type="InterPro" id="IPR023214">
    <property type="entry name" value="HAD_sf"/>
</dbReference>
<dbReference type="Gene3D" id="2.70.150.10">
    <property type="entry name" value="Calcium-transporting ATPase, cytoplasmic transduction domain A"/>
    <property type="match status" value="1"/>
</dbReference>
<dbReference type="GO" id="GO:0005886">
    <property type="term" value="C:plasma membrane"/>
    <property type="evidence" value="ECO:0007669"/>
    <property type="project" value="TreeGrafter"/>
</dbReference>
<evidence type="ECO:0000256" key="1">
    <source>
        <dbReference type="ARBA" id="ARBA00008109"/>
    </source>
</evidence>
<feature type="active site" description="4-aspartylphosphate intermediate" evidence="6">
    <location>
        <position position="311"/>
    </location>
</feature>
<dbReference type="AlphaFoldDB" id="A0A183TYR0"/>
<dbReference type="EMBL" id="UYWY01001007">
    <property type="protein sequence ID" value="VDM26062.1"/>
    <property type="molecule type" value="Genomic_DNA"/>
</dbReference>
<dbReference type="SUPFAM" id="SSF81660">
    <property type="entry name" value="Metal cation-transporting ATPase, ATP-binding domain N"/>
    <property type="match status" value="1"/>
</dbReference>
<feature type="transmembrane region" description="Helical" evidence="9">
    <location>
        <begin position="226"/>
        <end position="244"/>
    </location>
</feature>
<dbReference type="Pfam" id="PF00122">
    <property type="entry name" value="E1-E2_ATPase"/>
    <property type="match status" value="1"/>
</dbReference>
<keyword evidence="7 9" id="KW-0067">ATP-binding</keyword>
<dbReference type="PANTHER" id="PTHR24092">
    <property type="entry name" value="PROBABLE PHOSPHOLIPID-TRANSPORTING ATPASE"/>
    <property type="match status" value="1"/>
</dbReference>
<dbReference type="InterPro" id="IPR018303">
    <property type="entry name" value="ATPase_P-typ_P_site"/>
</dbReference>
<dbReference type="Pfam" id="PF13246">
    <property type="entry name" value="Cation_ATPase"/>
    <property type="match status" value="1"/>
</dbReference>
<evidence type="ECO:0000259" key="10">
    <source>
        <dbReference type="Pfam" id="PF00122"/>
    </source>
</evidence>
<dbReference type="PANTHER" id="PTHR24092:SF5">
    <property type="entry name" value="PHOSPHOLIPID-TRANSPORTING ATPASE"/>
    <property type="match status" value="1"/>
</dbReference>
<keyword evidence="12" id="KW-1185">Reference proteome</keyword>
<feature type="binding site" evidence="7">
    <location>
        <position position="585"/>
    </location>
    <ligand>
        <name>ATP</name>
        <dbReference type="ChEBI" id="CHEBI:30616"/>
    </ligand>
</feature>
<evidence type="ECO:0000256" key="9">
    <source>
        <dbReference type="RuleBase" id="RU362033"/>
    </source>
</evidence>